<feature type="compositionally biased region" description="Basic and acidic residues" evidence="1">
    <location>
        <begin position="32"/>
        <end position="42"/>
    </location>
</feature>
<evidence type="ECO:0000313" key="3">
    <source>
        <dbReference type="Proteomes" id="UP000236161"/>
    </source>
</evidence>
<feature type="region of interest" description="Disordered" evidence="1">
    <location>
        <begin position="32"/>
        <end position="74"/>
    </location>
</feature>
<name>A0A2I0AQ69_9ASPA</name>
<evidence type="ECO:0000313" key="2">
    <source>
        <dbReference type="EMBL" id="PKA57675.1"/>
    </source>
</evidence>
<proteinExistence type="predicted"/>
<sequence>MTAIAGIAMLLSATSPSIHDYRAKSPKLKAGEEGKITVKESDEASGGAAKDGGGETGDPAAACTGEEGNKGLQK</sequence>
<protein>
    <submittedName>
        <fullName evidence="2">Uncharacterized protein</fullName>
    </submittedName>
</protein>
<gene>
    <name evidence="2" type="ORF">AXF42_Ash016721</name>
</gene>
<accession>A0A2I0AQ69</accession>
<evidence type="ECO:0000256" key="1">
    <source>
        <dbReference type="SAM" id="MobiDB-lite"/>
    </source>
</evidence>
<dbReference type="Proteomes" id="UP000236161">
    <property type="component" value="Unassembled WGS sequence"/>
</dbReference>
<reference evidence="2 3" key="1">
    <citation type="journal article" date="2017" name="Nature">
        <title>The Apostasia genome and the evolution of orchids.</title>
        <authorList>
            <person name="Zhang G.Q."/>
            <person name="Liu K.W."/>
            <person name="Li Z."/>
            <person name="Lohaus R."/>
            <person name="Hsiao Y.Y."/>
            <person name="Niu S.C."/>
            <person name="Wang J.Y."/>
            <person name="Lin Y.C."/>
            <person name="Xu Q."/>
            <person name="Chen L.J."/>
            <person name="Yoshida K."/>
            <person name="Fujiwara S."/>
            <person name="Wang Z.W."/>
            <person name="Zhang Y.Q."/>
            <person name="Mitsuda N."/>
            <person name="Wang M."/>
            <person name="Liu G.H."/>
            <person name="Pecoraro L."/>
            <person name="Huang H.X."/>
            <person name="Xiao X.J."/>
            <person name="Lin M."/>
            <person name="Wu X.Y."/>
            <person name="Wu W.L."/>
            <person name="Chen Y.Y."/>
            <person name="Chang S.B."/>
            <person name="Sakamoto S."/>
            <person name="Ohme-Takagi M."/>
            <person name="Yagi M."/>
            <person name="Zeng S.J."/>
            <person name="Shen C.Y."/>
            <person name="Yeh C.M."/>
            <person name="Luo Y.B."/>
            <person name="Tsai W.C."/>
            <person name="Van de Peer Y."/>
            <person name="Liu Z.J."/>
        </authorList>
    </citation>
    <scope>NUCLEOTIDE SEQUENCE [LARGE SCALE GENOMIC DNA]</scope>
    <source>
        <strain evidence="3">cv. Shenzhen</strain>
        <tissue evidence="2">Stem</tissue>
    </source>
</reference>
<dbReference type="AlphaFoldDB" id="A0A2I0AQ69"/>
<organism evidence="2 3">
    <name type="scientific">Apostasia shenzhenica</name>
    <dbReference type="NCBI Taxonomy" id="1088818"/>
    <lineage>
        <taxon>Eukaryota</taxon>
        <taxon>Viridiplantae</taxon>
        <taxon>Streptophyta</taxon>
        <taxon>Embryophyta</taxon>
        <taxon>Tracheophyta</taxon>
        <taxon>Spermatophyta</taxon>
        <taxon>Magnoliopsida</taxon>
        <taxon>Liliopsida</taxon>
        <taxon>Asparagales</taxon>
        <taxon>Orchidaceae</taxon>
        <taxon>Apostasioideae</taxon>
        <taxon>Apostasia</taxon>
    </lineage>
</organism>
<keyword evidence="3" id="KW-1185">Reference proteome</keyword>
<dbReference type="EMBL" id="KZ451961">
    <property type="protein sequence ID" value="PKA57675.1"/>
    <property type="molecule type" value="Genomic_DNA"/>
</dbReference>